<keyword evidence="1" id="KW-0349">Heme</keyword>
<dbReference type="STRING" id="563040.Saut_1225"/>
<sequence>MKYILFLITPLLLLSSSTFITPMEYASQLYKNPRGIGCQSCHGENGEGKVIANYVHKKKKKSFVGPQINNIGFNEFYRVLNQRKRGMPRYFLTTQEIKALYLYLHKNDKKKKNVK</sequence>
<evidence type="ECO:0000256" key="2">
    <source>
        <dbReference type="ARBA" id="ARBA00022723"/>
    </source>
</evidence>
<keyword evidence="4" id="KW-0732">Signal</keyword>
<dbReference type="InterPro" id="IPR009056">
    <property type="entry name" value="Cyt_c-like_dom"/>
</dbReference>
<accession>E0UT32</accession>
<dbReference type="EMBL" id="CP002205">
    <property type="protein sequence ID" value="ADN09273.1"/>
    <property type="molecule type" value="Genomic_DNA"/>
</dbReference>
<dbReference type="RefSeq" id="WP_013327026.1">
    <property type="nucleotide sequence ID" value="NC_014506.1"/>
</dbReference>
<evidence type="ECO:0000313" key="6">
    <source>
        <dbReference type="EMBL" id="ADN09273.1"/>
    </source>
</evidence>
<dbReference type="Pfam" id="PF00034">
    <property type="entry name" value="Cytochrom_C"/>
    <property type="match status" value="1"/>
</dbReference>
<keyword evidence="2" id="KW-0479">Metal-binding</keyword>
<dbReference type="InterPro" id="IPR036909">
    <property type="entry name" value="Cyt_c-like_dom_sf"/>
</dbReference>
<dbReference type="AlphaFoldDB" id="E0UT32"/>
<gene>
    <name evidence="6" type="ordered locus">Saut_1225</name>
</gene>
<protein>
    <recommendedName>
        <fullName evidence="5">Cytochrome c domain-containing protein</fullName>
    </recommendedName>
</protein>
<reference evidence="7" key="1">
    <citation type="journal article" date="2010" name="Stand. Genomic Sci.">
        <title>Complete genome sequence of Sulfurimonas autotrophica type strain (OK10).</title>
        <authorList>
            <person name="Sikorski J."/>
            <person name="Munk C."/>
            <person name="Lapidus A."/>
            <person name="Djao O."/>
            <person name="Lucas S."/>
            <person name="Glavina Del Rio T."/>
            <person name="Nolan M."/>
            <person name="Tice H."/>
            <person name="Han C."/>
            <person name="Cheng J."/>
            <person name="Tapia R."/>
            <person name="Goodwin L."/>
            <person name="Pitluck S."/>
            <person name="Liolios K."/>
            <person name="Ivanova N."/>
            <person name="Mavromatis K."/>
            <person name="Mikhailova N."/>
            <person name="Pati A."/>
            <person name="Sims D."/>
            <person name="Meincke L."/>
            <person name="Brettin T."/>
            <person name="Detter J."/>
            <person name="Chen A."/>
            <person name="Palaniappan K."/>
            <person name="Land M."/>
            <person name="Hauser L."/>
            <person name="Chang Y."/>
            <person name="Jeffries C."/>
            <person name="Rohde M."/>
            <person name="Lang E."/>
            <person name="Spring S."/>
            <person name="Goker M."/>
            <person name="Woyke T."/>
            <person name="Bristow J."/>
            <person name="Eisen J."/>
            <person name="Markowitz V."/>
            <person name="Hugenholtz P."/>
            <person name="Kyrpides N."/>
            <person name="Klenk H."/>
        </authorList>
    </citation>
    <scope>NUCLEOTIDE SEQUENCE [LARGE SCALE GENOMIC DNA]</scope>
    <source>
        <strain evidence="7">ATCC BAA-671 / DSM 16294 / JCM 11897 / OK10</strain>
    </source>
</reference>
<evidence type="ECO:0000313" key="7">
    <source>
        <dbReference type="Proteomes" id="UP000007803"/>
    </source>
</evidence>
<dbReference type="GO" id="GO:0020037">
    <property type="term" value="F:heme binding"/>
    <property type="evidence" value="ECO:0007669"/>
    <property type="project" value="InterPro"/>
</dbReference>
<dbReference type="KEGG" id="sua:Saut_1225"/>
<dbReference type="OrthoDB" id="5328547at2"/>
<evidence type="ECO:0000256" key="1">
    <source>
        <dbReference type="ARBA" id="ARBA00022617"/>
    </source>
</evidence>
<dbReference type="HOGENOM" id="CLU_145217_0_0_7"/>
<feature type="domain" description="Cytochrome c" evidence="5">
    <location>
        <begin position="27"/>
        <end position="106"/>
    </location>
</feature>
<dbReference type="SUPFAM" id="SSF46626">
    <property type="entry name" value="Cytochrome c"/>
    <property type="match status" value="1"/>
</dbReference>
<dbReference type="Proteomes" id="UP000007803">
    <property type="component" value="Chromosome"/>
</dbReference>
<evidence type="ECO:0000256" key="4">
    <source>
        <dbReference type="SAM" id="SignalP"/>
    </source>
</evidence>
<keyword evidence="7" id="KW-1185">Reference proteome</keyword>
<name>E0UT32_SULAO</name>
<evidence type="ECO:0000259" key="5">
    <source>
        <dbReference type="Pfam" id="PF00034"/>
    </source>
</evidence>
<proteinExistence type="predicted"/>
<dbReference type="GO" id="GO:0009055">
    <property type="term" value="F:electron transfer activity"/>
    <property type="evidence" value="ECO:0007669"/>
    <property type="project" value="InterPro"/>
</dbReference>
<evidence type="ECO:0000256" key="3">
    <source>
        <dbReference type="ARBA" id="ARBA00023004"/>
    </source>
</evidence>
<organism evidence="6 7">
    <name type="scientific">Sulfurimonas autotrophica (strain ATCC BAA-671 / DSM 16294 / JCM 11897 / OK10)</name>
    <dbReference type="NCBI Taxonomy" id="563040"/>
    <lineage>
        <taxon>Bacteria</taxon>
        <taxon>Pseudomonadati</taxon>
        <taxon>Campylobacterota</taxon>
        <taxon>Epsilonproteobacteria</taxon>
        <taxon>Campylobacterales</taxon>
        <taxon>Sulfurimonadaceae</taxon>
        <taxon>Sulfurimonas</taxon>
    </lineage>
</organism>
<keyword evidence="3" id="KW-0408">Iron</keyword>
<dbReference type="GO" id="GO:0046872">
    <property type="term" value="F:metal ion binding"/>
    <property type="evidence" value="ECO:0007669"/>
    <property type="project" value="UniProtKB-KW"/>
</dbReference>
<feature type="signal peptide" evidence="4">
    <location>
        <begin position="1"/>
        <end position="20"/>
    </location>
</feature>
<dbReference type="Gene3D" id="1.10.760.10">
    <property type="entry name" value="Cytochrome c-like domain"/>
    <property type="match status" value="1"/>
</dbReference>
<dbReference type="eggNOG" id="COG2010">
    <property type="taxonomic scope" value="Bacteria"/>
</dbReference>
<feature type="chain" id="PRO_5003141500" description="Cytochrome c domain-containing protein" evidence="4">
    <location>
        <begin position="21"/>
        <end position="115"/>
    </location>
</feature>